<evidence type="ECO:0000259" key="13">
    <source>
        <dbReference type="Pfam" id="PF02872"/>
    </source>
</evidence>
<dbReference type="SUPFAM" id="SSF56300">
    <property type="entry name" value="Metallo-dependent phosphatases"/>
    <property type="match status" value="1"/>
</dbReference>
<dbReference type="InterPro" id="IPR036907">
    <property type="entry name" value="5'-Nucleotdase_C_sf"/>
</dbReference>
<dbReference type="InterPro" id="IPR008334">
    <property type="entry name" value="5'-Nucleotdase_C"/>
</dbReference>
<protein>
    <submittedName>
        <fullName evidence="14">Bifunctional 2',3'-cyclic-nucleotide 2'-phosphodiesterase/3'-nucleotidase</fullName>
    </submittedName>
</protein>
<dbReference type="GO" id="GO:0008663">
    <property type="term" value="F:2',3'-cyclic-nucleotide 2'-phosphodiesterase activity"/>
    <property type="evidence" value="ECO:0007669"/>
    <property type="project" value="UniProtKB-EC"/>
</dbReference>
<evidence type="ECO:0000256" key="3">
    <source>
        <dbReference type="ARBA" id="ARBA00001968"/>
    </source>
</evidence>
<keyword evidence="10" id="KW-0511">Multifunctional enzyme</keyword>
<dbReference type="EMBL" id="JAAXYH010000001">
    <property type="protein sequence ID" value="NMH63624.1"/>
    <property type="molecule type" value="Genomic_DNA"/>
</dbReference>
<dbReference type="InterPro" id="IPR006146">
    <property type="entry name" value="5'-Nucleotdase_CS"/>
</dbReference>
<dbReference type="Pfam" id="PF00149">
    <property type="entry name" value="Metallophos"/>
    <property type="match status" value="1"/>
</dbReference>
<evidence type="ECO:0000313" key="15">
    <source>
        <dbReference type="Proteomes" id="UP000737113"/>
    </source>
</evidence>
<keyword evidence="6" id="KW-0479">Metal-binding</keyword>
<evidence type="ECO:0000256" key="7">
    <source>
        <dbReference type="ARBA" id="ARBA00022729"/>
    </source>
</evidence>
<dbReference type="Proteomes" id="UP000737113">
    <property type="component" value="Unassembled WGS sequence"/>
</dbReference>
<evidence type="ECO:0000256" key="9">
    <source>
        <dbReference type="ARBA" id="ARBA00022801"/>
    </source>
</evidence>
<organism evidence="14 15">
    <name type="scientific">Shewanella salipaludis</name>
    <dbReference type="NCBI Taxonomy" id="2723052"/>
    <lineage>
        <taxon>Bacteria</taxon>
        <taxon>Pseudomonadati</taxon>
        <taxon>Pseudomonadota</taxon>
        <taxon>Gammaproteobacteria</taxon>
        <taxon>Alteromonadales</taxon>
        <taxon>Shewanellaceae</taxon>
        <taxon>Shewanella</taxon>
    </lineage>
</organism>
<dbReference type="Gene3D" id="3.60.21.10">
    <property type="match status" value="1"/>
</dbReference>
<evidence type="ECO:0000256" key="11">
    <source>
        <dbReference type="RuleBase" id="RU362119"/>
    </source>
</evidence>
<dbReference type="PRINTS" id="PR01607">
    <property type="entry name" value="APYRASEFAMLY"/>
</dbReference>
<dbReference type="NCBIfam" id="NF006938">
    <property type="entry name" value="PRK09420.1"/>
    <property type="match status" value="1"/>
</dbReference>
<dbReference type="Pfam" id="PF02872">
    <property type="entry name" value="5_nucleotid_C"/>
    <property type="match status" value="1"/>
</dbReference>
<dbReference type="InterPro" id="IPR029052">
    <property type="entry name" value="Metallo-depent_PP-like"/>
</dbReference>
<dbReference type="PROSITE" id="PS00786">
    <property type="entry name" value="5_NUCLEOTIDASE_2"/>
    <property type="match status" value="1"/>
</dbReference>
<dbReference type="GO" id="GO:0046872">
    <property type="term" value="F:metal ion binding"/>
    <property type="evidence" value="ECO:0007669"/>
    <property type="project" value="UniProtKB-KW"/>
</dbReference>
<dbReference type="InterPro" id="IPR006179">
    <property type="entry name" value="5_nucleotidase/apyrase"/>
</dbReference>
<sequence>MQNKKQVNPSAAKVLQGKPQPGKALLAMMLAATCGLAGCSSDEQQDEEARVGLRILETTDLHTNIMDFNYYSGKEDPTIGLARTASLIHAARADADNSVLVDNGDLLQGSPMGDYMAKTGLQAGEVHPAYKAMNLLGYDVGNIGNHEFNYGLDFLEKSLSGANFDYINANVYCADAQGCWHDIKQGEHLFTPYVIKEKTVVDAKGNSHSLKIGYIGFVPPQIMLWDKQNLTGKVRVEGIVATANKYVSQMKAEGADVIIAIPHSGLGSSDNPGDPAAENASYALTYVDGIDAVMFGHSHSIFPDARYADLPNTDVEKGLLNGVPAVMPGRWGDNLGVVDLSLAYKAGKWSVVDAKSQAIPIYDGANKLPLVAADGAIHDAVAQEHQGTLAFVAEPIGVAAADMYSFLTLVQDDPTVQIVSDAQIARVKAQLPANLSQLPVLSASAPFKAGGRHGTSSDADQYVQVDKGPLTFKNAADLYLYPNTLVVVKATGAELKDWLECSANQFNLIDPDSSAPQYLINWEGHPTYNFDVLDGLSYQIDVTQPSKFDRDCMPLNPGANRIQALSYTDETGAVFSGEALAAKEFIVASNNYRAFGGKFAGTGADHVVLELPDTNREALASYISAESQFNAVTGQYEAMVNPSADYNWDFKSITTDVPLDVRFETQDSAKAAAFIAANQQRTMVKVATDALGYAVYRIDLTQ</sequence>
<dbReference type="GO" id="GO:0030288">
    <property type="term" value="C:outer membrane-bounded periplasmic space"/>
    <property type="evidence" value="ECO:0007669"/>
    <property type="project" value="TreeGrafter"/>
</dbReference>
<dbReference type="GO" id="GO:0008254">
    <property type="term" value="F:3'-nucleotidase activity"/>
    <property type="evidence" value="ECO:0007669"/>
    <property type="project" value="UniProtKB-EC"/>
</dbReference>
<comment type="catalytic activity">
    <reaction evidence="2">
        <text>a nucleoside 2',3'-cyclic phosphate + H2O = a nucleoside 3'-phosphate + H(+)</text>
        <dbReference type="Rhea" id="RHEA:19621"/>
        <dbReference type="ChEBI" id="CHEBI:15377"/>
        <dbReference type="ChEBI" id="CHEBI:15378"/>
        <dbReference type="ChEBI" id="CHEBI:66949"/>
        <dbReference type="ChEBI" id="CHEBI:66954"/>
        <dbReference type="EC" id="3.1.4.16"/>
    </reaction>
</comment>
<feature type="domain" description="5'-Nucleotidase C-terminal" evidence="13">
    <location>
        <begin position="397"/>
        <end position="597"/>
    </location>
</feature>
<comment type="similarity">
    <text evidence="5 11">Belongs to the 5'-nucleotidase family.</text>
</comment>
<evidence type="ECO:0000256" key="1">
    <source>
        <dbReference type="ARBA" id="ARBA00000527"/>
    </source>
</evidence>
<dbReference type="AlphaFoldDB" id="A0A972JJ41"/>
<keyword evidence="9 11" id="KW-0378">Hydrolase</keyword>
<dbReference type="GO" id="GO:0009166">
    <property type="term" value="P:nucleotide catabolic process"/>
    <property type="evidence" value="ECO:0007669"/>
    <property type="project" value="InterPro"/>
</dbReference>
<dbReference type="SUPFAM" id="SSF55816">
    <property type="entry name" value="5'-nucleotidase (syn. UDP-sugar hydrolase), C-terminal domain"/>
    <property type="match status" value="1"/>
</dbReference>
<name>A0A972JJ41_9GAMM</name>
<feature type="domain" description="Calcineurin-like phosphoesterase" evidence="12">
    <location>
        <begin position="53"/>
        <end position="299"/>
    </location>
</feature>
<evidence type="ECO:0000256" key="10">
    <source>
        <dbReference type="ARBA" id="ARBA00023268"/>
    </source>
</evidence>
<dbReference type="CDD" id="cd07410">
    <property type="entry name" value="MPP_CpdB_N"/>
    <property type="match status" value="1"/>
</dbReference>
<accession>A0A972JJ41</accession>
<comment type="caution">
    <text evidence="14">The sequence shown here is derived from an EMBL/GenBank/DDBJ whole genome shotgun (WGS) entry which is preliminary data.</text>
</comment>
<evidence type="ECO:0000256" key="6">
    <source>
        <dbReference type="ARBA" id="ARBA00022723"/>
    </source>
</evidence>
<proteinExistence type="inferred from homology"/>
<dbReference type="PANTHER" id="PTHR11575">
    <property type="entry name" value="5'-NUCLEOTIDASE-RELATED"/>
    <property type="match status" value="1"/>
</dbReference>
<dbReference type="PANTHER" id="PTHR11575:SF6">
    <property type="entry name" value="2',3'-CYCLIC-NUCLEOTIDE 2'-PHOSPHODIESTERASE_3'-NUCLEOTIDASE"/>
    <property type="match status" value="1"/>
</dbReference>
<evidence type="ECO:0000256" key="2">
    <source>
        <dbReference type="ARBA" id="ARBA00001730"/>
    </source>
</evidence>
<keyword evidence="15" id="KW-1185">Reference proteome</keyword>
<evidence type="ECO:0000256" key="4">
    <source>
        <dbReference type="ARBA" id="ARBA00004196"/>
    </source>
</evidence>
<evidence type="ECO:0000256" key="5">
    <source>
        <dbReference type="ARBA" id="ARBA00006654"/>
    </source>
</evidence>
<dbReference type="InterPro" id="IPR041827">
    <property type="entry name" value="CpdB_N"/>
</dbReference>
<dbReference type="Gene3D" id="3.90.780.10">
    <property type="entry name" value="5'-Nucleotidase, C-terminal domain"/>
    <property type="match status" value="1"/>
</dbReference>
<evidence type="ECO:0000256" key="8">
    <source>
        <dbReference type="ARBA" id="ARBA00022741"/>
    </source>
</evidence>
<comment type="subcellular location">
    <subcellularLocation>
        <location evidence="4">Cell envelope</location>
    </subcellularLocation>
</comment>
<dbReference type="GO" id="GO:0000166">
    <property type="term" value="F:nucleotide binding"/>
    <property type="evidence" value="ECO:0007669"/>
    <property type="project" value="UniProtKB-KW"/>
</dbReference>
<evidence type="ECO:0000313" key="14">
    <source>
        <dbReference type="EMBL" id="NMH63624.1"/>
    </source>
</evidence>
<keyword evidence="7" id="KW-0732">Signal</keyword>
<dbReference type="FunFam" id="3.60.21.10:FF:000037">
    <property type="entry name" value="Bifunctional 2',3'-cyclic-nucleotide 2'-phosphodiesterase/3'-nucleotidase"/>
    <property type="match status" value="1"/>
</dbReference>
<reference evidence="14" key="1">
    <citation type="submission" date="2020-04" db="EMBL/GenBank/DDBJ databases">
        <title>Description of Shewanella salipaludis sp. nov., isolated from a salt marsh.</title>
        <authorList>
            <person name="Park S."/>
            <person name="Yoon J.-H."/>
        </authorList>
    </citation>
    <scope>NUCLEOTIDE SEQUENCE</scope>
    <source>
        <strain evidence="14">SHSM-M6</strain>
    </source>
</reference>
<gene>
    <name evidence="14" type="ORF">HC757_00285</name>
</gene>
<comment type="cofactor">
    <cofactor evidence="3">
        <name>a divalent metal cation</name>
        <dbReference type="ChEBI" id="CHEBI:60240"/>
    </cofactor>
</comment>
<dbReference type="InterPro" id="IPR004843">
    <property type="entry name" value="Calcineurin-like_PHP"/>
</dbReference>
<comment type="catalytic activity">
    <reaction evidence="1">
        <text>a ribonucleoside 3'-phosphate + H2O = a ribonucleoside + phosphate</text>
        <dbReference type="Rhea" id="RHEA:10144"/>
        <dbReference type="ChEBI" id="CHEBI:13197"/>
        <dbReference type="ChEBI" id="CHEBI:15377"/>
        <dbReference type="ChEBI" id="CHEBI:18254"/>
        <dbReference type="ChEBI" id="CHEBI:43474"/>
        <dbReference type="EC" id="3.1.3.6"/>
    </reaction>
</comment>
<keyword evidence="8 11" id="KW-0547">Nucleotide-binding</keyword>
<evidence type="ECO:0000259" key="12">
    <source>
        <dbReference type="Pfam" id="PF00149"/>
    </source>
</evidence>